<dbReference type="Gene3D" id="3.30.460.10">
    <property type="entry name" value="Beta Polymerase, domain 2"/>
    <property type="match status" value="1"/>
</dbReference>
<gene>
    <name evidence="2" type="ORF">KSP40_PGU008048</name>
</gene>
<dbReference type="PANTHER" id="PTHR10682:SF22">
    <property type="entry name" value="POLYNUCLEOTIDE ADENYLYLTRANSFERASE"/>
    <property type="match status" value="1"/>
</dbReference>
<dbReference type="Proteomes" id="UP001412067">
    <property type="component" value="Unassembled WGS sequence"/>
</dbReference>
<evidence type="ECO:0000313" key="3">
    <source>
        <dbReference type="Proteomes" id="UP001412067"/>
    </source>
</evidence>
<evidence type="ECO:0000313" key="2">
    <source>
        <dbReference type="EMBL" id="KAK8970079.1"/>
    </source>
</evidence>
<proteinExistence type="predicted"/>
<dbReference type="InterPro" id="IPR043519">
    <property type="entry name" value="NT_sf"/>
</dbReference>
<evidence type="ECO:0000259" key="1">
    <source>
        <dbReference type="Pfam" id="PF20750"/>
    </source>
</evidence>
<dbReference type="PANTHER" id="PTHR10682">
    <property type="entry name" value="POLY A POLYMERASE"/>
    <property type="match status" value="1"/>
</dbReference>
<dbReference type="Pfam" id="PF20750">
    <property type="entry name" value="PAP_NTPase"/>
    <property type="match status" value="1"/>
</dbReference>
<name>A0ABR2N0R1_9ASPA</name>
<protein>
    <recommendedName>
        <fullName evidence="1">Poly(A) polymerase nucleotidyltransferase domain-containing protein</fullName>
    </recommendedName>
</protein>
<reference evidence="2 3" key="1">
    <citation type="journal article" date="2022" name="Nat. Plants">
        <title>Genomes of leafy and leafless Platanthera orchids illuminate the evolution of mycoheterotrophy.</title>
        <authorList>
            <person name="Li M.H."/>
            <person name="Liu K.W."/>
            <person name="Li Z."/>
            <person name="Lu H.C."/>
            <person name="Ye Q.L."/>
            <person name="Zhang D."/>
            <person name="Wang J.Y."/>
            <person name="Li Y.F."/>
            <person name="Zhong Z.M."/>
            <person name="Liu X."/>
            <person name="Yu X."/>
            <person name="Liu D.K."/>
            <person name="Tu X.D."/>
            <person name="Liu B."/>
            <person name="Hao Y."/>
            <person name="Liao X.Y."/>
            <person name="Jiang Y.T."/>
            <person name="Sun W.H."/>
            <person name="Chen J."/>
            <person name="Chen Y.Q."/>
            <person name="Ai Y."/>
            <person name="Zhai J.W."/>
            <person name="Wu S.S."/>
            <person name="Zhou Z."/>
            <person name="Hsiao Y.Y."/>
            <person name="Wu W.L."/>
            <person name="Chen Y.Y."/>
            <person name="Lin Y.F."/>
            <person name="Hsu J.L."/>
            <person name="Li C.Y."/>
            <person name="Wang Z.W."/>
            <person name="Zhao X."/>
            <person name="Zhong W.Y."/>
            <person name="Ma X.K."/>
            <person name="Ma L."/>
            <person name="Huang J."/>
            <person name="Chen G.Z."/>
            <person name="Huang M.Z."/>
            <person name="Huang L."/>
            <person name="Peng D.H."/>
            <person name="Luo Y.B."/>
            <person name="Zou S.Q."/>
            <person name="Chen S.P."/>
            <person name="Lan S."/>
            <person name="Tsai W.C."/>
            <person name="Van de Peer Y."/>
            <person name="Liu Z.J."/>
        </authorList>
    </citation>
    <scope>NUCLEOTIDE SEQUENCE [LARGE SCALE GENOMIC DNA]</scope>
    <source>
        <strain evidence="2">Lor288</strain>
    </source>
</reference>
<accession>A0ABR2N0R1</accession>
<comment type="caution">
    <text evidence="2">The sequence shown here is derived from an EMBL/GenBank/DDBJ whole genome shotgun (WGS) entry which is preliminary data.</text>
</comment>
<dbReference type="EMBL" id="JBBWWR010000002">
    <property type="protein sequence ID" value="KAK8970079.1"/>
    <property type="molecule type" value="Genomic_DNA"/>
</dbReference>
<dbReference type="SUPFAM" id="SSF81301">
    <property type="entry name" value="Nucleotidyltransferase"/>
    <property type="match status" value="1"/>
</dbReference>
<feature type="domain" description="Poly(A) polymerase nucleotidyltransferase" evidence="1">
    <location>
        <begin position="19"/>
        <end position="107"/>
    </location>
</feature>
<keyword evidence="3" id="KW-1185">Reference proteome</keyword>
<dbReference type="InterPro" id="IPR048840">
    <property type="entry name" value="PolA_pol_NTPase"/>
</dbReference>
<organism evidence="2 3">
    <name type="scientific">Platanthera guangdongensis</name>
    <dbReference type="NCBI Taxonomy" id="2320717"/>
    <lineage>
        <taxon>Eukaryota</taxon>
        <taxon>Viridiplantae</taxon>
        <taxon>Streptophyta</taxon>
        <taxon>Embryophyta</taxon>
        <taxon>Tracheophyta</taxon>
        <taxon>Spermatophyta</taxon>
        <taxon>Magnoliopsida</taxon>
        <taxon>Liliopsida</taxon>
        <taxon>Asparagales</taxon>
        <taxon>Orchidaceae</taxon>
        <taxon>Orchidoideae</taxon>
        <taxon>Orchideae</taxon>
        <taxon>Orchidinae</taxon>
        <taxon>Platanthera</taxon>
    </lineage>
</organism>
<sequence length="121" mass="13445">MGSPDVGSAAAHALKQQFGVTKPISTAGPTEADLLRTTELEKFLVEAGLYESNDEAARREEVLGQLNLIVKSWVRQLTSQRGYTDQMIEEANAVIFTFGSYRLGVMKYYNMILLGLYCFNS</sequence>